<accession>A0A1H1KUL8</accession>
<reference evidence="2 3" key="1">
    <citation type="submission" date="2016-10" db="EMBL/GenBank/DDBJ databases">
        <authorList>
            <person name="Varghese N."/>
            <person name="Submissions S."/>
        </authorList>
    </citation>
    <scope>NUCLEOTIDE SEQUENCE [LARGE SCALE GENOMIC DNA]</scope>
    <source>
        <strain evidence="2 3">Mar_2010_102</strain>
    </source>
</reference>
<keyword evidence="1" id="KW-0472">Membrane</keyword>
<protein>
    <submittedName>
        <fullName evidence="2">Uncharacterized protein</fullName>
    </submittedName>
</protein>
<dbReference type="AlphaFoldDB" id="A0A1H1KUL8"/>
<evidence type="ECO:0000313" key="3">
    <source>
        <dbReference type="Proteomes" id="UP000198858"/>
    </source>
</evidence>
<evidence type="ECO:0000256" key="1">
    <source>
        <dbReference type="SAM" id="Phobius"/>
    </source>
</evidence>
<dbReference type="EMBL" id="LT629745">
    <property type="protein sequence ID" value="SDR66004.1"/>
    <property type="molecule type" value="Genomic_DNA"/>
</dbReference>
<organism evidence="2 3">
    <name type="scientific">Christiangramia echinicola</name>
    <dbReference type="NCBI Taxonomy" id="279359"/>
    <lineage>
        <taxon>Bacteria</taxon>
        <taxon>Pseudomonadati</taxon>
        <taxon>Bacteroidota</taxon>
        <taxon>Flavobacteriia</taxon>
        <taxon>Flavobacteriales</taxon>
        <taxon>Flavobacteriaceae</taxon>
        <taxon>Christiangramia</taxon>
    </lineage>
</organism>
<name>A0A1H1KUL8_9FLAO</name>
<gene>
    <name evidence="2" type="ORF">SAMN04488552_0227</name>
</gene>
<feature type="transmembrane region" description="Helical" evidence="1">
    <location>
        <begin position="100"/>
        <end position="118"/>
    </location>
</feature>
<sequence>MDDINEVRRNLDYVLNNCSETEKKAFHLRSLRNIALVLINEKDEKTGGKLKNLKIKKYNDQIALYLEKIKNNELEEERSKQYFNEYIEDMGTFMQEQYNFSFFAGHVLPFHFLLRVSPGILLDFLIYFVLDINIYGMFSIIFFVYQFLKYYKKKKKGAIYGPGY</sequence>
<evidence type="ECO:0000313" key="2">
    <source>
        <dbReference type="EMBL" id="SDR66004.1"/>
    </source>
</evidence>
<dbReference type="RefSeq" id="WP_089660947.1">
    <property type="nucleotide sequence ID" value="NZ_LT629745.1"/>
</dbReference>
<keyword evidence="1" id="KW-0812">Transmembrane</keyword>
<dbReference type="STRING" id="1250231.SAMN04488552_0227"/>
<dbReference type="Proteomes" id="UP000198858">
    <property type="component" value="Chromosome I"/>
</dbReference>
<keyword evidence="1" id="KW-1133">Transmembrane helix</keyword>
<keyword evidence="3" id="KW-1185">Reference proteome</keyword>
<feature type="transmembrane region" description="Helical" evidence="1">
    <location>
        <begin position="124"/>
        <end position="148"/>
    </location>
</feature>
<proteinExistence type="predicted"/>